<gene>
    <name evidence="1" type="ORF">TSUD_151490</name>
</gene>
<evidence type="ECO:0000313" key="1">
    <source>
        <dbReference type="EMBL" id="GAU36382.1"/>
    </source>
</evidence>
<organism evidence="1 2">
    <name type="scientific">Trifolium subterraneum</name>
    <name type="common">Subterranean clover</name>
    <dbReference type="NCBI Taxonomy" id="3900"/>
    <lineage>
        <taxon>Eukaryota</taxon>
        <taxon>Viridiplantae</taxon>
        <taxon>Streptophyta</taxon>
        <taxon>Embryophyta</taxon>
        <taxon>Tracheophyta</taxon>
        <taxon>Spermatophyta</taxon>
        <taxon>Magnoliopsida</taxon>
        <taxon>eudicotyledons</taxon>
        <taxon>Gunneridae</taxon>
        <taxon>Pentapetalae</taxon>
        <taxon>rosids</taxon>
        <taxon>fabids</taxon>
        <taxon>Fabales</taxon>
        <taxon>Fabaceae</taxon>
        <taxon>Papilionoideae</taxon>
        <taxon>50 kb inversion clade</taxon>
        <taxon>NPAAA clade</taxon>
        <taxon>Hologalegina</taxon>
        <taxon>IRL clade</taxon>
        <taxon>Trifolieae</taxon>
        <taxon>Trifolium</taxon>
    </lineage>
</organism>
<protein>
    <submittedName>
        <fullName evidence="1">Uncharacterized protein</fullName>
    </submittedName>
</protein>
<keyword evidence="2" id="KW-1185">Reference proteome</keyword>
<proteinExistence type="predicted"/>
<dbReference type="Proteomes" id="UP000242715">
    <property type="component" value="Unassembled WGS sequence"/>
</dbReference>
<name>A0A2Z6NIE1_TRISU</name>
<sequence>MGKIVFYFKIRKFLIAYCVTIHSSVSHSPHQSLFCFALTAPSSLLPDLARSTTTPRRRCFPSTKKQSFPPLFATVSCGRRSHSLQYHSLNLATLLIPERHC</sequence>
<evidence type="ECO:0000313" key="2">
    <source>
        <dbReference type="Proteomes" id="UP000242715"/>
    </source>
</evidence>
<accession>A0A2Z6NIE1</accession>
<dbReference type="AlphaFoldDB" id="A0A2Z6NIE1"/>
<reference evidence="2" key="1">
    <citation type="journal article" date="2017" name="Front. Plant Sci.">
        <title>Climate Clever Clovers: New Paradigm to Reduce the Environmental Footprint of Ruminants by Breeding Low Methanogenic Forages Utilizing Haplotype Variation.</title>
        <authorList>
            <person name="Kaur P."/>
            <person name="Appels R."/>
            <person name="Bayer P.E."/>
            <person name="Keeble-Gagnere G."/>
            <person name="Wang J."/>
            <person name="Hirakawa H."/>
            <person name="Shirasawa K."/>
            <person name="Vercoe P."/>
            <person name="Stefanova K."/>
            <person name="Durmic Z."/>
            <person name="Nichols P."/>
            <person name="Revell C."/>
            <person name="Isobe S.N."/>
            <person name="Edwards D."/>
            <person name="Erskine W."/>
        </authorList>
    </citation>
    <scope>NUCLEOTIDE SEQUENCE [LARGE SCALE GENOMIC DNA]</scope>
    <source>
        <strain evidence="2">cv. Daliak</strain>
    </source>
</reference>
<dbReference type="EMBL" id="DF973628">
    <property type="protein sequence ID" value="GAU36382.1"/>
    <property type="molecule type" value="Genomic_DNA"/>
</dbReference>